<evidence type="ECO:0000256" key="2">
    <source>
        <dbReference type="SAM" id="Phobius"/>
    </source>
</evidence>
<evidence type="ECO:0000256" key="1">
    <source>
        <dbReference type="SAM" id="MobiDB-lite"/>
    </source>
</evidence>
<sequence>MSLLESPHRSMPDRPTRTSSPSRTQANDSSLDNLWDSDESIIFTKGGAENFFRPPPAPAAVPAPAPAPTAPDRIWFQTRLVAQVCLIPLALLSGISLILALVSLPLTAHTSMQVIEAANFVVTLPITLWVTLQYASSPQMFVRADRAILLPHAILTTTLPCPALPACEMTLGGTCPLSELEIYNTRLVCQVNWGIYGTGLGRLALEVSILLPLLICIYPVLHNSQLWQTSIYSIPIQGIGHLFKWGGWFTRPITEKETQKGDELVLQVMELGRDSKGTEQPRVGFMLRQADA</sequence>
<feature type="compositionally biased region" description="Basic and acidic residues" evidence="1">
    <location>
        <begin position="1"/>
        <end position="16"/>
    </location>
</feature>
<dbReference type="EMBL" id="JH795869">
    <property type="protein sequence ID" value="EJT99694.1"/>
    <property type="molecule type" value="Genomic_DNA"/>
</dbReference>
<feature type="transmembrane region" description="Helical" evidence="2">
    <location>
        <begin position="114"/>
        <end position="135"/>
    </location>
</feature>
<gene>
    <name evidence="3" type="ORF">DACRYDRAFT_109800</name>
</gene>
<keyword evidence="4" id="KW-1185">Reference proteome</keyword>
<evidence type="ECO:0000313" key="3">
    <source>
        <dbReference type="EMBL" id="EJT99694.1"/>
    </source>
</evidence>
<dbReference type="RefSeq" id="XP_040626592.1">
    <property type="nucleotide sequence ID" value="XM_040768943.1"/>
</dbReference>
<keyword evidence="2" id="KW-0812">Transmembrane</keyword>
<reference evidence="3 4" key="1">
    <citation type="journal article" date="2012" name="Science">
        <title>The Paleozoic origin of enzymatic lignin decomposition reconstructed from 31 fungal genomes.</title>
        <authorList>
            <person name="Floudas D."/>
            <person name="Binder M."/>
            <person name="Riley R."/>
            <person name="Barry K."/>
            <person name="Blanchette R.A."/>
            <person name="Henrissat B."/>
            <person name="Martinez A.T."/>
            <person name="Otillar R."/>
            <person name="Spatafora J.W."/>
            <person name="Yadav J.S."/>
            <person name="Aerts A."/>
            <person name="Benoit I."/>
            <person name="Boyd A."/>
            <person name="Carlson A."/>
            <person name="Copeland A."/>
            <person name="Coutinho P.M."/>
            <person name="de Vries R.P."/>
            <person name="Ferreira P."/>
            <person name="Findley K."/>
            <person name="Foster B."/>
            <person name="Gaskell J."/>
            <person name="Glotzer D."/>
            <person name="Gorecki P."/>
            <person name="Heitman J."/>
            <person name="Hesse C."/>
            <person name="Hori C."/>
            <person name="Igarashi K."/>
            <person name="Jurgens J.A."/>
            <person name="Kallen N."/>
            <person name="Kersten P."/>
            <person name="Kohler A."/>
            <person name="Kuees U."/>
            <person name="Kumar T.K.A."/>
            <person name="Kuo A."/>
            <person name="LaButti K."/>
            <person name="Larrondo L.F."/>
            <person name="Lindquist E."/>
            <person name="Ling A."/>
            <person name="Lombard V."/>
            <person name="Lucas S."/>
            <person name="Lundell T."/>
            <person name="Martin R."/>
            <person name="McLaughlin D.J."/>
            <person name="Morgenstern I."/>
            <person name="Morin E."/>
            <person name="Murat C."/>
            <person name="Nagy L.G."/>
            <person name="Nolan M."/>
            <person name="Ohm R.A."/>
            <person name="Patyshakuliyeva A."/>
            <person name="Rokas A."/>
            <person name="Ruiz-Duenas F.J."/>
            <person name="Sabat G."/>
            <person name="Salamov A."/>
            <person name="Samejima M."/>
            <person name="Schmutz J."/>
            <person name="Slot J.C."/>
            <person name="St John F."/>
            <person name="Stenlid J."/>
            <person name="Sun H."/>
            <person name="Sun S."/>
            <person name="Syed K."/>
            <person name="Tsang A."/>
            <person name="Wiebenga A."/>
            <person name="Young D."/>
            <person name="Pisabarro A."/>
            <person name="Eastwood D.C."/>
            <person name="Martin F."/>
            <person name="Cullen D."/>
            <person name="Grigoriev I.V."/>
            <person name="Hibbett D.S."/>
        </authorList>
    </citation>
    <scope>NUCLEOTIDE SEQUENCE [LARGE SCALE GENOMIC DNA]</scope>
    <source>
        <strain evidence="3 4">DJM-731 SS1</strain>
    </source>
</reference>
<dbReference type="AlphaFoldDB" id="M5FVS8"/>
<accession>M5FVS8</accession>
<keyword evidence="2" id="KW-1133">Transmembrane helix</keyword>
<name>M5FVS8_DACPD</name>
<evidence type="ECO:0000313" key="4">
    <source>
        <dbReference type="Proteomes" id="UP000030653"/>
    </source>
</evidence>
<dbReference type="GeneID" id="63684005"/>
<feature type="compositionally biased region" description="Polar residues" evidence="1">
    <location>
        <begin position="17"/>
        <end position="26"/>
    </location>
</feature>
<organism evidence="3 4">
    <name type="scientific">Dacryopinax primogenitus (strain DJM 731)</name>
    <name type="common">Brown rot fungus</name>
    <dbReference type="NCBI Taxonomy" id="1858805"/>
    <lineage>
        <taxon>Eukaryota</taxon>
        <taxon>Fungi</taxon>
        <taxon>Dikarya</taxon>
        <taxon>Basidiomycota</taxon>
        <taxon>Agaricomycotina</taxon>
        <taxon>Dacrymycetes</taxon>
        <taxon>Dacrymycetales</taxon>
        <taxon>Dacrymycetaceae</taxon>
        <taxon>Dacryopinax</taxon>
    </lineage>
</organism>
<dbReference type="HOGENOM" id="CLU_953223_0_0_1"/>
<proteinExistence type="predicted"/>
<protein>
    <submittedName>
        <fullName evidence="3">Uncharacterized protein</fullName>
    </submittedName>
</protein>
<feature type="region of interest" description="Disordered" evidence="1">
    <location>
        <begin position="1"/>
        <end position="33"/>
    </location>
</feature>
<feature type="transmembrane region" description="Helical" evidence="2">
    <location>
        <begin position="80"/>
        <end position="102"/>
    </location>
</feature>
<keyword evidence="2" id="KW-0472">Membrane</keyword>
<dbReference type="Proteomes" id="UP000030653">
    <property type="component" value="Unassembled WGS sequence"/>
</dbReference>